<dbReference type="Pfam" id="PF12774">
    <property type="entry name" value="AAA_6"/>
    <property type="match status" value="1"/>
</dbReference>
<dbReference type="PANTHER" id="PTHR45703">
    <property type="entry name" value="DYNEIN HEAVY CHAIN"/>
    <property type="match status" value="1"/>
</dbReference>
<evidence type="ECO:0000256" key="3">
    <source>
        <dbReference type="ARBA" id="ARBA00022490"/>
    </source>
</evidence>
<feature type="coiled-coil region" evidence="14">
    <location>
        <begin position="3081"/>
        <end position="3150"/>
    </location>
</feature>
<accession>A0A8D9EPG2</accession>
<evidence type="ECO:0000256" key="7">
    <source>
        <dbReference type="ARBA" id="ARBA00022840"/>
    </source>
</evidence>
<feature type="domain" description="Dynein heavy chain 3 AAA+ lid" evidence="24">
    <location>
        <begin position="2652"/>
        <end position="2746"/>
    </location>
</feature>
<keyword evidence="6" id="KW-0547">Nucleotide-binding</keyword>
<evidence type="ECO:0000256" key="8">
    <source>
        <dbReference type="ARBA" id="ARBA00023017"/>
    </source>
</evidence>
<dbReference type="Gene3D" id="1.20.1270.280">
    <property type="match status" value="1"/>
</dbReference>
<dbReference type="Pfam" id="PF08385">
    <property type="entry name" value="DHC_N1"/>
    <property type="match status" value="1"/>
</dbReference>
<evidence type="ECO:0000256" key="12">
    <source>
        <dbReference type="ARBA" id="ARBA00023212"/>
    </source>
</evidence>
<evidence type="ECO:0000256" key="11">
    <source>
        <dbReference type="ARBA" id="ARBA00023175"/>
    </source>
</evidence>
<dbReference type="InterPro" id="IPR035706">
    <property type="entry name" value="AAA_9"/>
</dbReference>
<dbReference type="Pfam" id="PF08393">
    <property type="entry name" value="DHC_N2"/>
    <property type="match status" value="1"/>
</dbReference>
<keyword evidence="5" id="KW-0677">Repeat</keyword>
<dbReference type="FunFam" id="3.10.490.20:FF:000009">
    <property type="entry name" value="Dynein heavy chain 4"/>
    <property type="match status" value="1"/>
</dbReference>
<keyword evidence="13" id="KW-0966">Cell projection</keyword>
<dbReference type="Gene3D" id="1.20.920.30">
    <property type="match status" value="1"/>
</dbReference>
<evidence type="ECO:0000256" key="6">
    <source>
        <dbReference type="ARBA" id="ARBA00022741"/>
    </source>
</evidence>
<evidence type="ECO:0000259" key="25">
    <source>
        <dbReference type="Pfam" id="PF18198"/>
    </source>
</evidence>
<feature type="domain" description="Dynein heavy chain hydrolytic ATP-binding dynein motor region" evidence="19">
    <location>
        <begin position="1817"/>
        <end position="2155"/>
    </location>
</feature>
<feature type="domain" description="Dynein heavy chain tail" evidence="17">
    <location>
        <begin position="204"/>
        <end position="761"/>
    </location>
</feature>
<dbReference type="Gene3D" id="3.20.180.20">
    <property type="entry name" value="Dynein heavy chain, N-terminal domain 2"/>
    <property type="match status" value="1"/>
</dbReference>
<dbReference type="Gene3D" id="1.20.58.1120">
    <property type="match status" value="1"/>
</dbReference>
<evidence type="ECO:0000256" key="5">
    <source>
        <dbReference type="ARBA" id="ARBA00022737"/>
    </source>
</evidence>
<feature type="domain" description="Dynein heavy chain linker" evidence="18">
    <location>
        <begin position="1270"/>
        <end position="1677"/>
    </location>
</feature>
<comment type="similarity">
    <text evidence="2">Belongs to the dynein heavy chain family.</text>
</comment>
<evidence type="ECO:0000313" key="28">
    <source>
        <dbReference type="EMBL" id="CAG6759240.1"/>
    </source>
</evidence>
<sequence length="4503" mass="521309">MSDSDNSSEDLPRSEEIGQKKVSSDSDELNLDQIVALTNRIKELTLLPCLTDDDWTNDVERTIEKFLLDEAMVLRIYFQEGKLVASLDTPEVPCDYVFCVTKTQGVVTEDSLINSLNFETLDCSVEGSLVTGLCEVQAPILFHDEAVPKHIRNEMYSTLLQEQATLVDKRFALSGLYGIHAPYFAMDKPPEKVATYEDLSQFVQYIVHDWYTRVNRLLEDCGENYSSSNIVSLLDRLEFWKYRYQCLSFVQDQMKDPQFDRLLSILELVSSASVTEFNQVQEKLEEAKSEARCKISFLKFLEEECLVLTFYRHSKVAMTQMPEMVANILAIQGLCPYYNKSKENLTQLFVELNQQVIALCAKTMNLKDIFQGQPLKSIEKLQEQIETCDEYRATFDRVVDFYCSKTVPECDINRELIFHNMELFKERCRNMIAVCGTLDVFGSFDDTAAGGEGRASDIRFPFSSGVLENQLKDCKKAYMKSLHALQKHQKTILDIGNSDWPVIIEQFRKGVFNVEFNIESLINHVFSHLLNMEEALDALQMFYPFYSRKNIRPLFMLKTIEVYTMFEGEIAIAIGQLKSQYQNPNALTKLMGTMLRCNAIKKKAEVLKNAINTRLWLLPVDVEESGFESYDSLVSCVEDTMKRAKAEWKKKFPRSVEALMRRPLLGRSTSRPHFLVLTVNPALLDLLEDLLFWRAQNKPYVQYDNLLDLYCVIRASNSAARELVFEYNETITMLSDSEKVLFLDLIIQLDKRIGPYLQQMRSNNEHTAEEIQSVTIEVLNVKYFIMDYKESNLRILQECEAIAKVKLIKIETNPRCPHSMSEISEGIDARLKTITKHKAGGNGGELAKHYNNIVKYIEVVREGLEGSTQLDRGPFRDYVAKMDQLLEEALRLCTLQGLIEMRRLFGFNQAIPHVSQVTVSVHLGEKGIEYDPSLPELFHFHLSVFPKMVNKSGRFKRLPRKFGMKQEDFEDETFSNRIYLDNECSAVQCDIELEMVQIMKGIEEFEEQWSIFNDLWKLDKDEFFNLYRAQEPTPDQFHDDINKFNITLNLLEQKQTQYNVRYLILDAKPLLLNLQQHAKLWQLRFIYLLTKMTAELIECIYEYTHKNTTELNKKPTTVNELNEYAVLHSTLVSEIPELEEEFIKIDNQLAVLNQYNADIPEIMLERKRGLPRKWKTYLQTLDYALTKLLKLKELFKVDLKKLQEEMAALLQNLCETTSYPTSSDIAPDEALKIVAQLRQNLIPLEAKYRKYANELEMLKAPTEKTPWLSLIKSELNSLKLIWEMVKEWNISLETWGKSHYSRLDNICVIKSVNAMHLLLKKVETVKTKNWQIYQYLEEQIQNLCTTLKIIHVMKTVHFEPRHTEKLQNMLGIELETEDEELTLSEIEELKTYNFLDDEEFTLSKMQELEIYNFFDEITELVTIAGVESQLVDYIQDTKNFWSRYKVNAQSLRTEQSLIEYLENDIVQLTKMKDKDCAIFCRKCMLQWIHRLSTAMKGVNLFLHVQQQFQLIESLDDHNISPEVEEKKSDVVKLMEKLTQKINKEGLVLIVFNDEEVKENLDKLSSKLNTLIESVSKCLTQERQLFPRFYFVSDEFVLQTYKLKDYPDMPKHVNNNVNRLFPGVERLEMNPDNKQASGMLSTEGELIHFSKPVEFDRLSEFLQNTEKAMHSNVQSQLTYVLEEFDSDPTKKDAWIKKHIGMLCYVANQIYWTAEMTKALEESRSRQSRKPLKTLKKKQNAVLQNLTCALCEPLSSLLHRVKIEAIVMYEIHTRDNIEKIYRKMEPISPLSFEWHSQLRYYLDSTCKVVVKQTNTSFPYGYEYLGTPKRVVVTPLTDRCFLAITTALHLSRGSQIIGPTSAGKSETIRELARCLAYLYISEMCSEKTDYKTMQRIFTGLAKQGSWFVFDEFDRVRFDVMSVAAQNLTTLFQALSERSTSVCLEGQTVRIRRTAGVFICTTTDTNRRQRPDLLNVSRTELPDNLKTMFRPVCMMVPDAQYITEVKLFLMGFNPDNCQALAVAITTLYTMLHDQLSVQVVYDFRLRALVSLLDYAGIKKEEYPLFRDEEVLLLSVQHMIYPKIVTEDIPIFLSITNDIFPRVKVPPLSNKLIQNTIKDVILEMNLEVTDKLIEKVIQLKDMKQLNHCIILVGPPMTGKTAVWSILQQVVCKEHFVQVYIVNPKETSHNIFGEFKGNQWHDGILTYFLRKIIGTEERGEQWNTEERGEQWIVLDGPADITWTESLNSVMEKSRLLTLPNSETITLPEQGQLLIETENLDRITPSSICRCGILCHDVGDCAWQSYMYIWYKTCPSELYRSTMQALIREHVARLLEYKRPSFDVTIPLTDMSQVASLCRLLECFTFKEKSLDKLSNDPIAYAQYAKQWFLFCLIWSVCGSVSQQDRLRVDSFIRERDPIFPSKDLVFDYYIDTETCKFVNWSAGEAWHYDSSVPFYKRLVPTVDMHCYTHIISSLVQSSCHVLMMGESVGKTGTAWQVLNNINYELFSNIALNLNEHITTNMIQESVLSRFKKQLGNRYTPQGNKTAVAFIDDMSMASKDKFGDSPVLELIQKWMHCGYWYHYKYRFELKLDEMVVLGAIRPASADKNYISNRFSNQFTVINMTLGTEMIQTIFSTMLQAHLTGFDEHIVASILQATNATINLYENVLANLIPNPDKMYYVFTTKDISKVFEGLLRSDPSAIPNKDTFTRLWVHECNRVFSDRIVDVNDKEWFDKTLSDTLNKYFDATADNVLKGRLPLFSDIIGEEGRYEEVIDSEQFMQFLKLKVKEYNEQDDIVPMDLVLFQGAMEHIIRIGRVISQPKGHLLLVGMGGSGRTYLTRISAFLYKQEFFSNQGCDVDELLTKWRHLYCEAGIHHQGTCFLFKYTTPEHEAFFGFLSAILRSGDVPGLITQKQKEQISEDLRRLLIGMKLYIPDMDVFEYFLDKVRLHFHLVFCISSTGPLFKYILKKYPYFLDFVTIDWIDNWPKESLQEVAERILEDVDMLNPEPNHSQVSVKCSMAKVFTKIHTSIVQWGQRPNSKRSIYVTLKNYVLLLRDFTKMFDEQRDIQRAVLEDVQYTLFKIDAFGFMETMRLEMEQLSEELETITKQCDGLALRVMEIKRDMEDVEKEMGVKRKKVEEESLEMQKMDAEIENEVKEATPELEQAVQALQALEIEELPKLIKTPRPNPKLMPVINTVMILLGFEPSFTQAKKTMGEPDFLESLYSFDRDHIDEEVLARAQRESVDTVSQADMATISKAAEALYMWVIAIEKYAQLYRMVVASKESKLAIITANLMEKEEDLDVTRNELSELKVDMKSVQAELTECSNMKDALNQKISALKELDSKGGQLTEYLSRKKDYWLKDLSYMKNKFKALAGDCALAISFLNYIGPFDSEDRRQLLHQWKEACVAADISVSLDFSLADFLSTPSTLKEWTCYGLPQQECAVQNAVIITQSHLCPLVIDPRGQALKWMRNMREVIPLTHKKEVKIYDAHFKPPLENLQETHIGSDNWGDVLTTALKEGHPVLLKNVTIEDIQGRLSPYITHRFVEVDSEIHLHLGDKTVLYNDKFRLFMMTKIEEHFPPEIFTEINIVNFTNDEKKGLENEFLDILMKKERPEETQILSTLRNSVFLNKKNLHQTDKDIISLLNQDLSSESTVLDNKELFSALEASEEYQEGIADDMEKMELILKEYDRIKQVYHSVALRVVLLYFILIDLRRIDLAYVYSLGAYIKLFECSVDNSEQSDVLRTRVDHIIDHFTYAVYKSTCPGLYEHHKLLFSFLMCVRILSENKDQKDLVFSTKEYEFLLRGVVRVNNLNQTSTSKPDWITESQWDDLTLVAEMPGFRGLIGTITQMPIEWFRWYQLPDPENKFMPPWNIKCNMLQKMLILRCLRPDRLQVIMSRYVGSMLGPQFTELLALDVPSILSISSKATPLLFLPSPEYDHMVSMKRIARELNMEKELATICLGPGQTGTAEKLIENAMKTGGWVYIANCHATLSWLISYVGNIVDDLQEEIINDCHPKFRLWLSSNQLKDIPVSLLQHSIKIVTQPVRGIRANMEYVYHSMSPAVFNPSSSQYKKLFYTLSFLHSVLVERKKFGPLGWITPYYFRDVDFELSKNILTSYLNEYGQSIPWGSVQRLIGDVVYGGIVPNEWDLRVFNAHCKDYLVKECLTDGHELVPGVPQYSVPDKGSLDSHLSHIQALPDDDHPQAFGQDRNADVTAASTDTMTLLQTVLPLILEPNVNQDDDSTVVSLARSILDQLPQQRIKHPYIEHPDHPTLIENIVFRERYTYNHLLSVINNSLTELIIALQGNTCSTSQQVEMCQCLYNGRVPKAWQSAYPSMKPLRFWLIDFLERLSYFQSWAVHGPPVVFWLAAFTSPSEFFVTIKQMVSRAKRIPMDKLDLLFIPMRDTDVTTPHKEGVYLRGLYLEGAGWDRERLCLCEPNPMQMTTELPVFLCRVVCRLECTSNMYTCPVYRLPCRGQVLIEIKLKCGDKTAEHWIKRGTAVLLSTVST</sequence>
<keyword evidence="4" id="KW-0493">Microtubule</keyword>
<dbReference type="EMBL" id="HBUF01551991">
    <property type="protein sequence ID" value="CAG6759240.1"/>
    <property type="molecule type" value="Transcribed_RNA"/>
</dbReference>
<keyword evidence="11" id="KW-0505">Motor protein</keyword>
<dbReference type="InterPro" id="IPR013602">
    <property type="entry name" value="Dynein_heavy_linker"/>
</dbReference>
<dbReference type="Pfam" id="PF18199">
    <property type="entry name" value="Dynein_C"/>
    <property type="match status" value="1"/>
</dbReference>
<dbReference type="InterPro" id="IPR041228">
    <property type="entry name" value="Dynein_C"/>
</dbReference>
<dbReference type="InterPro" id="IPR035699">
    <property type="entry name" value="AAA_6"/>
</dbReference>
<feature type="domain" description="Dynein heavy chain ATP-binding dynein motor region" evidence="22">
    <location>
        <begin position="3425"/>
        <end position="3666"/>
    </location>
</feature>
<keyword evidence="8" id="KW-0243">Dynein</keyword>
<evidence type="ECO:0000256" key="10">
    <source>
        <dbReference type="ARBA" id="ARBA00023069"/>
    </source>
</evidence>
<dbReference type="InterPro" id="IPR043157">
    <property type="entry name" value="Dynein_AAA1S"/>
</dbReference>
<dbReference type="Pfam" id="PF17857">
    <property type="entry name" value="AAA_lid_1"/>
    <property type="match status" value="1"/>
</dbReference>
<reference evidence="28" key="1">
    <citation type="submission" date="2021-05" db="EMBL/GenBank/DDBJ databases">
        <authorList>
            <person name="Alioto T."/>
            <person name="Alioto T."/>
            <person name="Gomez Garrido J."/>
        </authorList>
    </citation>
    <scope>NUCLEOTIDE SEQUENCE</scope>
</reference>
<proteinExistence type="inferred from homology"/>
<evidence type="ECO:0000256" key="9">
    <source>
        <dbReference type="ARBA" id="ARBA00023054"/>
    </source>
</evidence>
<dbReference type="Pfam" id="PF12781">
    <property type="entry name" value="AAA_9"/>
    <property type="match status" value="1"/>
</dbReference>
<evidence type="ECO:0000256" key="4">
    <source>
        <dbReference type="ARBA" id="ARBA00022701"/>
    </source>
</evidence>
<dbReference type="GO" id="GO:0030286">
    <property type="term" value="C:dynein complex"/>
    <property type="evidence" value="ECO:0007669"/>
    <property type="project" value="UniProtKB-KW"/>
</dbReference>
<evidence type="ECO:0000256" key="14">
    <source>
        <dbReference type="SAM" id="Coils"/>
    </source>
</evidence>
<feature type="domain" description="Dynein heavy chain region D6 P-loop" evidence="16">
    <location>
        <begin position="3920"/>
        <end position="4037"/>
    </location>
</feature>
<dbReference type="Gene3D" id="3.40.50.300">
    <property type="entry name" value="P-loop containing nucleotide triphosphate hydrolases"/>
    <property type="match status" value="5"/>
</dbReference>
<dbReference type="InterPro" id="IPR041466">
    <property type="entry name" value="Dynein_AAA5_ext"/>
</dbReference>
<evidence type="ECO:0000259" key="23">
    <source>
        <dbReference type="Pfam" id="PF17852"/>
    </source>
</evidence>
<dbReference type="GO" id="GO:0031514">
    <property type="term" value="C:motile cilium"/>
    <property type="evidence" value="ECO:0007669"/>
    <property type="project" value="UniProtKB-ARBA"/>
</dbReference>
<dbReference type="Gene3D" id="1.20.920.20">
    <property type="match status" value="1"/>
</dbReference>
<dbReference type="GO" id="GO:0008569">
    <property type="term" value="F:minus-end-directed microtubule motor activity"/>
    <property type="evidence" value="ECO:0007669"/>
    <property type="project" value="InterPro"/>
</dbReference>
<dbReference type="Pfam" id="PF18198">
    <property type="entry name" value="AAA_lid_11"/>
    <property type="match status" value="1"/>
</dbReference>
<dbReference type="GO" id="GO:0007018">
    <property type="term" value="P:microtubule-based movement"/>
    <property type="evidence" value="ECO:0007669"/>
    <property type="project" value="InterPro"/>
</dbReference>
<evidence type="ECO:0000259" key="17">
    <source>
        <dbReference type="Pfam" id="PF08385"/>
    </source>
</evidence>
<feature type="domain" description="Dynein heavy chain AAA 5 extension" evidence="23">
    <location>
        <begin position="2316"/>
        <end position="2435"/>
    </location>
</feature>
<evidence type="ECO:0000256" key="13">
    <source>
        <dbReference type="ARBA" id="ARBA00023273"/>
    </source>
</evidence>
<dbReference type="InterPro" id="IPR024743">
    <property type="entry name" value="Dynein_HC_stalk"/>
</dbReference>
<dbReference type="Gene3D" id="1.10.8.710">
    <property type="match status" value="1"/>
</dbReference>
<evidence type="ECO:0000259" key="18">
    <source>
        <dbReference type="Pfam" id="PF08393"/>
    </source>
</evidence>
<dbReference type="InterPro" id="IPR042222">
    <property type="entry name" value="Dynein_2_N"/>
</dbReference>
<dbReference type="GO" id="GO:0005524">
    <property type="term" value="F:ATP binding"/>
    <property type="evidence" value="ECO:0007669"/>
    <property type="project" value="UniProtKB-KW"/>
</dbReference>
<feature type="compositionally biased region" description="Basic and acidic residues" evidence="15">
    <location>
        <begin position="10"/>
        <end position="24"/>
    </location>
</feature>
<keyword evidence="12" id="KW-0206">Cytoskeleton</keyword>
<feature type="domain" description="Dynein heavy chain C-terminal" evidence="26">
    <location>
        <begin position="4216"/>
        <end position="4498"/>
    </location>
</feature>
<evidence type="ECO:0000259" key="21">
    <source>
        <dbReference type="Pfam" id="PF12780"/>
    </source>
</evidence>
<evidence type="ECO:0000256" key="15">
    <source>
        <dbReference type="SAM" id="MobiDB-lite"/>
    </source>
</evidence>
<dbReference type="Gene3D" id="3.10.490.20">
    <property type="match status" value="1"/>
</dbReference>
<keyword evidence="3" id="KW-0963">Cytoplasm</keyword>
<evidence type="ECO:0000259" key="22">
    <source>
        <dbReference type="Pfam" id="PF12781"/>
    </source>
</evidence>
<dbReference type="Pfam" id="PF12777">
    <property type="entry name" value="MT"/>
    <property type="match status" value="1"/>
</dbReference>
<dbReference type="Gene3D" id="1.10.8.1220">
    <property type="match status" value="1"/>
</dbReference>
<dbReference type="Gene3D" id="1.20.140.100">
    <property type="entry name" value="Dynein heavy chain, N-terminal domain 2"/>
    <property type="match status" value="1"/>
</dbReference>
<feature type="domain" description="Dynein heavy chain AAA module D4" evidence="21">
    <location>
        <begin position="2792"/>
        <end position="3053"/>
    </location>
</feature>
<feature type="domain" description="Dynein heavy chain AAA lid" evidence="25">
    <location>
        <begin position="4067"/>
        <end position="4207"/>
    </location>
</feature>
<dbReference type="Pfam" id="PF17852">
    <property type="entry name" value="Dynein_AAA_lid"/>
    <property type="match status" value="1"/>
</dbReference>
<dbReference type="SUPFAM" id="SSF52540">
    <property type="entry name" value="P-loop containing nucleoside triphosphate hydrolases"/>
    <property type="match status" value="4"/>
</dbReference>
<feature type="domain" description="Dynein axonemal heavy chain 2/5/8 coiled-coil" evidence="27">
    <location>
        <begin position="1084"/>
        <end position="1199"/>
    </location>
</feature>
<evidence type="ECO:0000259" key="20">
    <source>
        <dbReference type="Pfam" id="PF12777"/>
    </source>
</evidence>
<dbReference type="InterPro" id="IPR024317">
    <property type="entry name" value="Dynein_heavy_chain_D4_dom"/>
</dbReference>
<dbReference type="InterPro" id="IPR013594">
    <property type="entry name" value="Dynein_heavy_tail"/>
</dbReference>
<feature type="region of interest" description="Disordered" evidence="15">
    <location>
        <begin position="1"/>
        <end position="24"/>
    </location>
</feature>
<dbReference type="InterPro" id="IPR056759">
    <property type="entry name" value="DYH2-5-8_CC"/>
</dbReference>
<dbReference type="PANTHER" id="PTHR45703:SF32">
    <property type="entry name" value="DYNEINS HEAVY CHAIN"/>
    <property type="match status" value="1"/>
</dbReference>
<dbReference type="Pfam" id="PF25007">
    <property type="entry name" value="DYH2-5-8_CC"/>
    <property type="match status" value="1"/>
</dbReference>
<keyword evidence="9 14" id="KW-0175">Coiled coil</keyword>
<protein>
    <submittedName>
        <fullName evidence="28">Dynein heavy chain 2, axonemal</fullName>
    </submittedName>
</protein>
<dbReference type="InterPro" id="IPR042228">
    <property type="entry name" value="Dynein_linker_3"/>
</dbReference>
<dbReference type="GO" id="GO:0045505">
    <property type="term" value="F:dynein intermediate chain binding"/>
    <property type="evidence" value="ECO:0007669"/>
    <property type="project" value="InterPro"/>
</dbReference>
<dbReference type="InterPro" id="IPR004273">
    <property type="entry name" value="Dynein_heavy_D6_P-loop"/>
</dbReference>
<dbReference type="InterPro" id="IPR026983">
    <property type="entry name" value="DHC"/>
</dbReference>
<feature type="domain" description="Dynein heavy chain coiled coil stalk" evidence="20">
    <location>
        <begin position="3100"/>
        <end position="3395"/>
    </location>
</feature>
<evidence type="ECO:0000256" key="2">
    <source>
        <dbReference type="ARBA" id="ARBA00008887"/>
    </source>
</evidence>
<dbReference type="Gene3D" id="1.10.8.720">
    <property type="entry name" value="Region D6 of dynein motor"/>
    <property type="match status" value="1"/>
</dbReference>
<evidence type="ECO:0000259" key="26">
    <source>
        <dbReference type="Pfam" id="PF18199"/>
    </source>
</evidence>
<dbReference type="GO" id="GO:0005930">
    <property type="term" value="C:axoneme"/>
    <property type="evidence" value="ECO:0007669"/>
    <property type="project" value="UniProtKB-SubCell"/>
</dbReference>
<dbReference type="InterPro" id="IPR041658">
    <property type="entry name" value="AAA_lid_11"/>
</dbReference>
<dbReference type="FunFam" id="1.20.920.30:FF:000002">
    <property type="entry name" value="Dynein axonemal heavy chain 3"/>
    <property type="match status" value="1"/>
</dbReference>
<feature type="coiled-coil region" evidence="14">
    <location>
        <begin position="1185"/>
        <end position="1212"/>
    </location>
</feature>
<dbReference type="Pfam" id="PF12780">
    <property type="entry name" value="AAA_8"/>
    <property type="match status" value="1"/>
</dbReference>
<dbReference type="InterPro" id="IPR027417">
    <property type="entry name" value="P-loop_NTPase"/>
</dbReference>
<evidence type="ECO:0000259" key="19">
    <source>
        <dbReference type="Pfam" id="PF12774"/>
    </source>
</evidence>
<dbReference type="GO" id="GO:0005874">
    <property type="term" value="C:microtubule"/>
    <property type="evidence" value="ECO:0007669"/>
    <property type="project" value="UniProtKB-KW"/>
</dbReference>
<dbReference type="Pfam" id="PF12775">
    <property type="entry name" value="AAA_7"/>
    <property type="match status" value="1"/>
</dbReference>
<comment type="subcellular location">
    <subcellularLocation>
        <location evidence="1">Cytoplasm</location>
        <location evidence="1">Cytoskeleton</location>
        <location evidence="1">Cilium axoneme</location>
    </subcellularLocation>
</comment>
<keyword evidence="7" id="KW-0067">ATP-binding</keyword>
<keyword evidence="10" id="KW-0969">Cilium</keyword>
<evidence type="ECO:0000256" key="1">
    <source>
        <dbReference type="ARBA" id="ARBA00004430"/>
    </source>
</evidence>
<dbReference type="InterPro" id="IPR041589">
    <property type="entry name" value="DNAH3_AAA_lid_1"/>
</dbReference>
<evidence type="ECO:0000259" key="24">
    <source>
        <dbReference type="Pfam" id="PF17857"/>
    </source>
</evidence>
<organism evidence="28">
    <name type="scientific">Cacopsylla melanoneura</name>
    <dbReference type="NCBI Taxonomy" id="428564"/>
    <lineage>
        <taxon>Eukaryota</taxon>
        <taxon>Metazoa</taxon>
        <taxon>Ecdysozoa</taxon>
        <taxon>Arthropoda</taxon>
        <taxon>Hexapoda</taxon>
        <taxon>Insecta</taxon>
        <taxon>Pterygota</taxon>
        <taxon>Neoptera</taxon>
        <taxon>Paraneoptera</taxon>
        <taxon>Hemiptera</taxon>
        <taxon>Sternorrhyncha</taxon>
        <taxon>Psylloidea</taxon>
        <taxon>Psyllidae</taxon>
        <taxon>Psyllinae</taxon>
        <taxon>Cacopsylla</taxon>
    </lineage>
</organism>
<dbReference type="InterPro" id="IPR043160">
    <property type="entry name" value="Dynein_C_barrel"/>
</dbReference>
<dbReference type="InterPro" id="IPR042219">
    <property type="entry name" value="AAA_lid_11_sf"/>
</dbReference>
<evidence type="ECO:0000259" key="16">
    <source>
        <dbReference type="Pfam" id="PF03028"/>
    </source>
</evidence>
<dbReference type="GO" id="GO:0051959">
    <property type="term" value="F:dynein light intermediate chain binding"/>
    <property type="evidence" value="ECO:0007669"/>
    <property type="project" value="InterPro"/>
</dbReference>
<name>A0A8D9EPG2_9HEMI</name>
<dbReference type="Gene3D" id="1.10.472.130">
    <property type="match status" value="1"/>
</dbReference>
<dbReference type="FunFam" id="1.10.8.1220:FF:000001">
    <property type="entry name" value="Dynein axonemal heavy chain 5"/>
    <property type="match status" value="1"/>
</dbReference>
<feature type="coiled-coil region" evidence="14">
    <location>
        <begin position="3280"/>
        <end position="3335"/>
    </location>
</feature>
<evidence type="ECO:0000259" key="27">
    <source>
        <dbReference type="Pfam" id="PF25007"/>
    </source>
</evidence>
<dbReference type="Pfam" id="PF03028">
    <property type="entry name" value="Dynein_heavy"/>
    <property type="match status" value="1"/>
</dbReference>